<dbReference type="EMBL" id="JBHFFA010000001">
    <property type="protein sequence ID" value="KAL2652608.1"/>
    <property type="molecule type" value="Genomic_DNA"/>
</dbReference>
<dbReference type="PROSITE" id="PS50011">
    <property type="entry name" value="PROTEIN_KINASE_DOM"/>
    <property type="match status" value="1"/>
</dbReference>
<keyword evidence="4" id="KW-0433">Leucine-rich repeat</keyword>
<dbReference type="Pfam" id="PF12819">
    <property type="entry name" value="Malectin_like"/>
    <property type="match status" value="1"/>
</dbReference>
<keyword evidence="14" id="KW-0325">Glycoprotein</keyword>
<keyword evidence="9 17" id="KW-0547">Nucleotide-binding</keyword>
<comment type="caution">
    <text evidence="21">The sequence shown here is derived from an EMBL/GenBank/DDBJ whole genome shotgun (WGS) entry which is preliminary data.</text>
</comment>
<evidence type="ECO:0000313" key="22">
    <source>
        <dbReference type="Proteomes" id="UP001605036"/>
    </source>
</evidence>
<dbReference type="InterPro" id="IPR000719">
    <property type="entry name" value="Prot_kinase_dom"/>
</dbReference>
<dbReference type="GO" id="GO:0005524">
    <property type="term" value="F:ATP binding"/>
    <property type="evidence" value="ECO:0007669"/>
    <property type="project" value="UniProtKB-UniRule"/>
</dbReference>
<keyword evidence="10" id="KW-0418">Kinase</keyword>
<keyword evidence="7" id="KW-0732">Signal</keyword>
<dbReference type="Gene3D" id="3.80.10.10">
    <property type="entry name" value="Ribonuclease Inhibitor"/>
    <property type="match status" value="2"/>
</dbReference>
<proteinExistence type="predicted"/>
<dbReference type="PROSITE" id="PS00108">
    <property type="entry name" value="PROTEIN_KINASE_ST"/>
    <property type="match status" value="1"/>
</dbReference>
<keyword evidence="12 19" id="KW-1133">Transmembrane helix</keyword>
<dbReference type="Gene3D" id="3.30.200.20">
    <property type="entry name" value="Phosphorylase Kinase, domain 1"/>
    <property type="match status" value="1"/>
</dbReference>
<evidence type="ECO:0000256" key="9">
    <source>
        <dbReference type="ARBA" id="ARBA00022741"/>
    </source>
</evidence>
<evidence type="ECO:0000313" key="21">
    <source>
        <dbReference type="EMBL" id="KAL2652608.1"/>
    </source>
</evidence>
<dbReference type="InterPro" id="IPR011009">
    <property type="entry name" value="Kinase-like_dom_sf"/>
</dbReference>
<evidence type="ECO:0000256" key="15">
    <source>
        <dbReference type="ARBA" id="ARBA00047899"/>
    </source>
</evidence>
<evidence type="ECO:0000256" key="12">
    <source>
        <dbReference type="ARBA" id="ARBA00022989"/>
    </source>
</evidence>
<dbReference type="InterPro" id="IPR008271">
    <property type="entry name" value="Ser/Thr_kinase_AS"/>
</dbReference>
<evidence type="ECO:0000256" key="11">
    <source>
        <dbReference type="ARBA" id="ARBA00022840"/>
    </source>
</evidence>
<evidence type="ECO:0000256" key="4">
    <source>
        <dbReference type="ARBA" id="ARBA00022614"/>
    </source>
</evidence>
<evidence type="ECO:0000256" key="8">
    <source>
        <dbReference type="ARBA" id="ARBA00022737"/>
    </source>
</evidence>
<evidence type="ECO:0000256" key="5">
    <source>
        <dbReference type="ARBA" id="ARBA00022679"/>
    </source>
</evidence>
<dbReference type="Pfam" id="PF00560">
    <property type="entry name" value="LRR_1"/>
    <property type="match status" value="2"/>
</dbReference>
<dbReference type="InterPro" id="IPR017441">
    <property type="entry name" value="Protein_kinase_ATP_BS"/>
</dbReference>
<evidence type="ECO:0000256" key="7">
    <source>
        <dbReference type="ARBA" id="ARBA00022729"/>
    </source>
</evidence>
<dbReference type="InterPro" id="IPR001245">
    <property type="entry name" value="Ser-Thr/Tyr_kinase_cat_dom"/>
</dbReference>
<dbReference type="SMART" id="SM00220">
    <property type="entry name" value="S_TKc"/>
    <property type="match status" value="1"/>
</dbReference>
<protein>
    <recommendedName>
        <fullName evidence="2">non-specific serine/threonine protein kinase</fullName>
        <ecNumber evidence="2">2.7.11.1</ecNumber>
    </recommendedName>
</protein>
<dbReference type="PROSITE" id="PS00107">
    <property type="entry name" value="PROTEIN_KINASE_ATP"/>
    <property type="match status" value="1"/>
</dbReference>
<dbReference type="InterPro" id="IPR032675">
    <property type="entry name" value="LRR_dom_sf"/>
</dbReference>
<keyword evidence="6 19" id="KW-0812">Transmembrane</keyword>
<comment type="catalytic activity">
    <reaction evidence="15">
        <text>L-threonyl-[protein] + ATP = O-phospho-L-threonyl-[protein] + ADP + H(+)</text>
        <dbReference type="Rhea" id="RHEA:46608"/>
        <dbReference type="Rhea" id="RHEA-COMP:11060"/>
        <dbReference type="Rhea" id="RHEA-COMP:11605"/>
        <dbReference type="ChEBI" id="CHEBI:15378"/>
        <dbReference type="ChEBI" id="CHEBI:30013"/>
        <dbReference type="ChEBI" id="CHEBI:30616"/>
        <dbReference type="ChEBI" id="CHEBI:61977"/>
        <dbReference type="ChEBI" id="CHEBI:456216"/>
        <dbReference type="EC" id="2.7.11.1"/>
    </reaction>
</comment>
<keyword evidence="11 17" id="KW-0067">ATP-binding</keyword>
<dbReference type="Gene3D" id="1.10.510.10">
    <property type="entry name" value="Transferase(Phosphotransferase) domain 1"/>
    <property type="match status" value="1"/>
</dbReference>
<dbReference type="InterPro" id="IPR001611">
    <property type="entry name" value="Leu-rich_rpt"/>
</dbReference>
<dbReference type="Pfam" id="PF07714">
    <property type="entry name" value="PK_Tyr_Ser-Thr"/>
    <property type="match status" value="1"/>
</dbReference>
<keyword evidence="13 19" id="KW-0472">Membrane</keyword>
<dbReference type="Proteomes" id="UP001605036">
    <property type="component" value="Unassembled WGS sequence"/>
</dbReference>
<dbReference type="FunFam" id="1.10.510.10:FF:000590">
    <property type="entry name" value="PR5-like receptor kinase"/>
    <property type="match status" value="1"/>
</dbReference>
<sequence>MTVSRLNFGGNASEPPLRYPSDMHDRLWYPAGPDDTTQPNTFKPVVRTKDRDVGGNENWDYPAEVELTAWEGRNAKVNITFTFNVSASRALRPIPTFYLSLKFLDVNSQAGRYESVYLDDEGSEVAWGEEVHLQYPLGSTWWNYNQIFDGGSPIFIVTPNTSVTPPTSAMISGCEVLGEFEAETQRTLQADVITIKNFTDSLGEYVDIFVDTAGDPCLPAPWNWIVCSIESPPRITQINITSIGASGTVPSEFGTLDRLTALDISNNSFRGELPQSLASIRTLRELNCANNKLFGVLPEFKENTSLLNLEILSLRNNTFTGNLSSLFSALGPKSAISKIYLGYNNFTGTLPKEIGALKNLQVLDLSWNNLTLTKGENVIDKLINSSTHLKTLNLQGNHFMGAVPAEIWTSGSLETVDLSDNQFETLNLTAWCSIVEKGGKEGLSAFKQKVNLRNNSIKNVLFPCQDVINKLRSPKDTDSWIQLNSASAGFILLRNNDYCKDIGSNPNRARRYICRATPYENFWNFNKSENKKVIIIASVICGVFVLLTACILLVVVRRMWKRMKDLRKIQEALAREDVRPPFFKYDELKSASGDFSEENKLGQGAFGAVYKAVLPDKSIVAVKLLEPTDQNITDFLNEMVLITGIKHKHLIQLKGCCVRDRKRLLVYEYAENKNLADALWGLERTYGLNWDQRFKICLGVAKGLCYLHEELQPKIIHRDIKAQNILLDKNWEPKIADFGLALPMQEQSTSGSTQVATRIGGTLGYFSPEYATSGKVTEKLDVYSFGILVLEILAGRKCIDLSLTYAPEQIYLKDWAFHKYTEGKILDIVEKGVMATGSTDQILGVVKTALSCLQENHEKRPCMSQVVNMLVGQSPDDVALDIIGQLKDQERMYQGLFDASFKGNKGTQDLRHGLLQSTDLNHTSSNDAQSIMQMSVTKPR</sequence>
<accession>A0ABD1ZMJ3</accession>
<dbReference type="FunFam" id="3.30.200.20:FF:000162">
    <property type="entry name" value="Adenine nucleotide alpha hydrolase-like domain kinase"/>
    <property type="match status" value="1"/>
</dbReference>
<comment type="catalytic activity">
    <reaction evidence="16">
        <text>L-seryl-[protein] + ATP = O-phospho-L-seryl-[protein] + ADP + H(+)</text>
        <dbReference type="Rhea" id="RHEA:17989"/>
        <dbReference type="Rhea" id="RHEA-COMP:9863"/>
        <dbReference type="Rhea" id="RHEA-COMP:11604"/>
        <dbReference type="ChEBI" id="CHEBI:15378"/>
        <dbReference type="ChEBI" id="CHEBI:29999"/>
        <dbReference type="ChEBI" id="CHEBI:30616"/>
        <dbReference type="ChEBI" id="CHEBI:83421"/>
        <dbReference type="ChEBI" id="CHEBI:456216"/>
        <dbReference type="EC" id="2.7.11.1"/>
    </reaction>
</comment>
<keyword evidence="8" id="KW-0677">Repeat</keyword>
<evidence type="ECO:0000256" key="1">
    <source>
        <dbReference type="ARBA" id="ARBA00004479"/>
    </source>
</evidence>
<dbReference type="GO" id="GO:0016020">
    <property type="term" value="C:membrane"/>
    <property type="evidence" value="ECO:0007669"/>
    <property type="project" value="UniProtKB-SubCell"/>
</dbReference>
<dbReference type="SUPFAM" id="SSF56112">
    <property type="entry name" value="Protein kinase-like (PK-like)"/>
    <property type="match status" value="1"/>
</dbReference>
<keyword evidence="3" id="KW-0723">Serine/threonine-protein kinase</keyword>
<evidence type="ECO:0000259" key="20">
    <source>
        <dbReference type="PROSITE" id="PS50011"/>
    </source>
</evidence>
<feature type="region of interest" description="Disordered" evidence="18">
    <location>
        <begin position="918"/>
        <end position="940"/>
    </location>
</feature>
<keyword evidence="22" id="KW-1185">Reference proteome</keyword>
<comment type="subcellular location">
    <subcellularLocation>
        <location evidence="1">Membrane</location>
        <topology evidence="1">Single-pass type I membrane protein</topology>
    </subcellularLocation>
</comment>
<evidence type="ECO:0000256" key="16">
    <source>
        <dbReference type="ARBA" id="ARBA00048679"/>
    </source>
</evidence>
<dbReference type="GO" id="GO:0004674">
    <property type="term" value="F:protein serine/threonine kinase activity"/>
    <property type="evidence" value="ECO:0007669"/>
    <property type="project" value="UniProtKB-KW"/>
</dbReference>
<dbReference type="InterPro" id="IPR050647">
    <property type="entry name" value="Plant_LRR-RLKs"/>
</dbReference>
<evidence type="ECO:0000256" key="2">
    <source>
        <dbReference type="ARBA" id="ARBA00012513"/>
    </source>
</evidence>
<evidence type="ECO:0000256" key="19">
    <source>
        <dbReference type="SAM" id="Phobius"/>
    </source>
</evidence>
<dbReference type="PANTHER" id="PTHR48056">
    <property type="entry name" value="LRR RECEPTOR-LIKE SERINE/THREONINE-PROTEIN KINASE-RELATED"/>
    <property type="match status" value="1"/>
</dbReference>
<name>A0ABD1ZMJ3_9MARC</name>
<feature type="region of interest" description="Disordered" evidence="18">
    <location>
        <begin position="14"/>
        <end position="42"/>
    </location>
</feature>
<evidence type="ECO:0000256" key="6">
    <source>
        <dbReference type="ARBA" id="ARBA00022692"/>
    </source>
</evidence>
<feature type="domain" description="Protein kinase" evidence="20">
    <location>
        <begin position="595"/>
        <end position="880"/>
    </location>
</feature>
<evidence type="ECO:0000256" key="10">
    <source>
        <dbReference type="ARBA" id="ARBA00022777"/>
    </source>
</evidence>
<feature type="transmembrane region" description="Helical" evidence="19">
    <location>
        <begin position="533"/>
        <end position="556"/>
    </location>
</feature>
<evidence type="ECO:0000256" key="17">
    <source>
        <dbReference type="PROSITE-ProRule" id="PRU10141"/>
    </source>
</evidence>
<evidence type="ECO:0000256" key="18">
    <source>
        <dbReference type="SAM" id="MobiDB-lite"/>
    </source>
</evidence>
<evidence type="ECO:0000256" key="14">
    <source>
        <dbReference type="ARBA" id="ARBA00023180"/>
    </source>
</evidence>
<feature type="binding site" evidence="17">
    <location>
        <position position="623"/>
    </location>
    <ligand>
        <name>ATP</name>
        <dbReference type="ChEBI" id="CHEBI:30616"/>
    </ligand>
</feature>
<keyword evidence="5" id="KW-0808">Transferase</keyword>
<dbReference type="FunFam" id="3.80.10.10:FF:000129">
    <property type="entry name" value="Leucine-rich repeat receptor-like kinase"/>
    <property type="match status" value="1"/>
</dbReference>
<evidence type="ECO:0000256" key="3">
    <source>
        <dbReference type="ARBA" id="ARBA00022527"/>
    </source>
</evidence>
<dbReference type="InterPro" id="IPR024788">
    <property type="entry name" value="Malectin-like_Carb-bd_dom"/>
</dbReference>
<evidence type="ECO:0000256" key="13">
    <source>
        <dbReference type="ARBA" id="ARBA00023136"/>
    </source>
</evidence>
<organism evidence="21 22">
    <name type="scientific">Riccia fluitans</name>
    <dbReference type="NCBI Taxonomy" id="41844"/>
    <lineage>
        <taxon>Eukaryota</taxon>
        <taxon>Viridiplantae</taxon>
        <taxon>Streptophyta</taxon>
        <taxon>Embryophyta</taxon>
        <taxon>Marchantiophyta</taxon>
        <taxon>Marchantiopsida</taxon>
        <taxon>Marchantiidae</taxon>
        <taxon>Marchantiales</taxon>
        <taxon>Ricciaceae</taxon>
        <taxon>Riccia</taxon>
    </lineage>
</organism>
<dbReference type="PANTHER" id="PTHR48056:SF78">
    <property type="entry name" value="PROTEIN KINASE DOMAIN-CONTAINING PROTEIN"/>
    <property type="match status" value="1"/>
</dbReference>
<gene>
    <name evidence="21" type="ORF">R1flu_020736</name>
</gene>
<dbReference type="AlphaFoldDB" id="A0ABD1ZMJ3"/>
<dbReference type="EC" id="2.7.11.1" evidence="2"/>
<dbReference type="SUPFAM" id="SSF52058">
    <property type="entry name" value="L domain-like"/>
    <property type="match status" value="1"/>
</dbReference>
<reference evidence="21 22" key="1">
    <citation type="submission" date="2024-09" db="EMBL/GenBank/DDBJ databases">
        <title>Chromosome-scale assembly of Riccia fluitans.</title>
        <authorList>
            <person name="Paukszto L."/>
            <person name="Sawicki J."/>
            <person name="Karawczyk K."/>
            <person name="Piernik-Szablinska J."/>
            <person name="Szczecinska M."/>
            <person name="Mazdziarz M."/>
        </authorList>
    </citation>
    <scope>NUCLEOTIDE SEQUENCE [LARGE SCALE GENOMIC DNA]</scope>
    <source>
        <strain evidence="21">Rf_01</strain>
        <tissue evidence="21">Aerial parts of the thallus</tissue>
    </source>
</reference>